<protein>
    <submittedName>
        <fullName evidence="1">Uncharacterized protein</fullName>
    </submittedName>
</protein>
<proteinExistence type="predicted"/>
<comment type="caution">
    <text evidence="1">The sequence shown here is derived from an EMBL/GenBank/DDBJ whole genome shotgun (WGS) entry which is preliminary data.</text>
</comment>
<accession>A0A699YIU0</accession>
<evidence type="ECO:0000313" key="1">
    <source>
        <dbReference type="EMBL" id="GFH10013.1"/>
    </source>
</evidence>
<dbReference type="EMBL" id="BLLF01000281">
    <property type="protein sequence ID" value="GFH10013.1"/>
    <property type="molecule type" value="Genomic_DNA"/>
</dbReference>
<reference evidence="1 2" key="1">
    <citation type="submission" date="2020-02" db="EMBL/GenBank/DDBJ databases">
        <title>Draft genome sequence of Haematococcus lacustris strain NIES-144.</title>
        <authorList>
            <person name="Morimoto D."/>
            <person name="Nakagawa S."/>
            <person name="Yoshida T."/>
            <person name="Sawayama S."/>
        </authorList>
    </citation>
    <scope>NUCLEOTIDE SEQUENCE [LARGE SCALE GENOMIC DNA]</scope>
    <source>
        <strain evidence="1 2">NIES-144</strain>
    </source>
</reference>
<dbReference type="AlphaFoldDB" id="A0A699YIU0"/>
<evidence type="ECO:0000313" key="2">
    <source>
        <dbReference type="Proteomes" id="UP000485058"/>
    </source>
</evidence>
<organism evidence="1 2">
    <name type="scientific">Haematococcus lacustris</name>
    <name type="common">Green alga</name>
    <name type="synonym">Haematococcus pluvialis</name>
    <dbReference type="NCBI Taxonomy" id="44745"/>
    <lineage>
        <taxon>Eukaryota</taxon>
        <taxon>Viridiplantae</taxon>
        <taxon>Chlorophyta</taxon>
        <taxon>core chlorophytes</taxon>
        <taxon>Chlorophyceae</taxon>
        <taxon>CS clade</taxon>
        <taxon>Chlamydomonadales</taxon>
        <taxon>Haematococcaceae</taxon>
        <taxon>Haematococcus</taxon>
    </lineage>
</organism>
<name>A0A699YIU0_HAELA</name>
<gene>
    <name evidence="1" type="ORF">HaLaN_05255</name>
</gene>
<dbReference type="Proteomes" id="UP000485058">
    <property type="component" value="Unassembled WGS sequence"/>
</dbReference>
<sequence>MLALYFGLALMTATNKRKTPANCGQCSGAATIVLGSIRRIARKRSTFRVQRQRGLSYRSGKAEAGAALQWHRRSSTQAFSPLLWPLILNGDHAARKRTSWPLGT</sequence>
<keyword evidence="2" id="KW-1185">Reference proteome</keyword>